<sequence length="350" mass="39253">GHLDFNTILTALNQLQLDNQTLHQKNAELKDTLNQFHTQEVDNNYKEPKMQPNCYPDDHTQVGLLGSLLTGSALAWFTPLLEKQFELLEDFRELVKEFEAMFGDADKSRIAANKIRKLVQGSRPVSNYASEFRQIASDLDWSEAALVNQFRTRLQDDVKDLLLIIEDPTLLNDAISKAVHSPSNPASSVTESMQIDAVRYKLLSVGEKERRRMNKLCLYCGEPGHIAKGAPAVVRGLRLDQDISLNPKILSSYSSNALTSKLSLHLLGGFEVKIVALVDSGASACFLDTTFAQEYNILIYKKELPFSVEVIDSRKISSGNVTHETRPLLVCLKDHYEKMSFNLISSPIIQ</sequence>
<feature type="non-terminal residue" evidence="1">
    <location>
        <position position="1"/>
    </location>
</feature>
<dbReference type="Proteomes" id="UP000789920">
    <property type="component" value="Unassembled WGS sequence"/>
</dbReference>
<comment type="caution">
    <text evidence="1">The sequence shown here is derived from an EMBL/GenBank/DDBJ whole genome shotgun (WGS) entry which is preliminary data.</text>
</comment>
<name>A0ACA9LHS9_9GLOM</name>
<accession>A0ACA9LHS9</accession>
<evidence type="ECO:0000313" key="1">
    <source>
        <dbReference type="EMBL" id="CAG8529141.1"/>
    </source>
</evidence>
<dbReference type="EMBL" id="CAJVQC010003585">
    <property type="protein sequence ID" value="CAG8529141.1"/>
    <property type="molecule type" value="Genomic_DNA"/>
</dbReference>
<gene>
    <name evidence="1" type="ORF">RPERSI_LOCUS3056</name>
</gene>
<evidence type="ECO:0000313" key="2">
    <source>
        <dbReference type="Proteomes" id="UP000789920"/>
    </source>
</evidence>
<protein>
    <submittedName>
        <fullName evidence="1">13676_t:CDS:1</fullName>
    </submittedName>
</protein>
<reference evidence="1" key="1">
    <citation type="submission" date="2021-06" db="EMBL/GenBank/DDBJ databases">
        <authorList>
            <person name="Kallberg Y."/>
            <person name="Tangrot J."/>
            <person name="Rosling A."/>
        </authorList>
    </citation>
    <scope>NUCLEOTIDE SEQUENCE</scope>
    <source>
        <strain evidence="1">MA461A</strain>
    </source>
</reference>
<keyword evidence="2" id="KW-1185">Reference proteome</keyword>
<organism evidence="1 2">
    <name type="scientific">Racocetra persica</name>
    <dbReference type="NCBI Taxonomy" id="160502"/>
    <lineage>
        <taxon>Eukaryota</taxon>
        <taxon>Fungi</taxon>
        <taxon>Fungi incertae sedis</taxon>
        <taxon>Mucoromycota</taxon>
        <taxon>Glomeromycotina</taxon>
        <taxon>Glomeromycetes</taxon>
        <taxon>Diversisporales</taxon>
        <taxon>Gigasporaceae</taxon>
        <taxon>Racocetra</taxon>
    </lineage>
</organism>
<proteinExistence type="predicted"/>